<dbReference type="InterPro" id="IPR004089">
    <property type="entry name" value="MCPsignal_dom"/>
</dbReference>
<evidence type="ECO:0000256" key="2">
    <source>
        <dbReference type="ARBA" id="ARBA00029447"/>
    </source>
</evidence>
<gene>
    <name evidence="7" type="ORF">V1479_13360</name>
</gene>
<dbReference type="EMBL" id="JAZHFV010000004">
    <property type="protein sequence ID" value="MEX4008296.1"/>
    <property type="molecule type" value="Genomic_DNA"/>
</dbReference>
<dbReference type="Gene3D" id="1.10.490.10">
    <property type="entry name" value="Globins"/>
    <property type="match status" value="1"/>
</dbReference>
<dbReference type="InterPro" id="IPR039379">
    <property type="entry name" value="Protoglobin_sensor_dom"/>
</dbReference>
<keyword evidence="3" id="KW-0807">Transducer</keyword>
<feature type="domain" description="HAMP" evidence="6">
    <location>
        <begin position="184"/>
        <end position="236"/>
    </location>
</feature>
<dbReference type="InterPro" id="IPR009050">
    <property type="entry name" value="Globin-like_sf"/>
</dbReference>
<dbReference type="InterPro" id="IPR044398">
    <property type="entry name" value="Globin-sensor_dom"/>
</dbReference>
<feature type="coiled-coil region" evidence="4">
    <location>
        <begin position="161"/>
        <end position="188"/>
    </location>
</feature>
<organism evidence="7 8">
    <name type="scientific">Neoaquamicrobium sediminum</name>
    <dbReference type="NCBI Taxonomy" id="1849104"/>
    <lineage>
        <taxon>Bacteria</taxon>
        <taxon>Pseudomonadati</taxon>
        <taxon>Pseudomonadota</taxon>
        <taxon>Alphaproteobacteria</taxon>
        <taxon>Hyphomicrobiales</taxon>
        <taxon>Phyllobacteriaceae</taxon>
        <taxon>Neoaquamicrobium</taxon>
    </lineage>
</organism>
<dbReference type="Pfam" id="PF11563">
    <property type="entry name" value="Protoglobin"/>
    <property type="match status" value="1"/>
</dbReference>
<dbReference type="InterPro" id="IPR012292">
    <property type="entry name" value="Globin/Proto"/>
</dbReference>
<protein>
    <submittedName>
        <fullName evidence="7">Protoglobin domain-containing protein</fullName>
    </submittedName>
</protein>
<feature type="domain" description="Methyl-accepting transducer" evidence="5">
    <location>
        <begin position="241"/>
        <end position="442"/>
    </location>
</feature>
<dbReference type="RefSeq" id="WP_368803331.1">
    <property type="nucleotide sequence ID" value="NZ_JAZHFV010000004.1"/>
</dbReference>
<keyword evidence="4" id="KW-0175">Coiled coil</keyword>
<evidence type="ECO:0000256" key="4">
    <source>
        <dbReference type="SAM" id="Coils"/>
    </source>
</evidence>
<accession>A0ABV3WUE6</accession>
<keyword evidence="1" id="KW-0145">Chemotaxis</keyword>
<dbReference type="Proteomes" id="UP001559025">
    <property type="component" value="Unassembled WGS sequence"/>
</dbReference>
<reference evidence="7 8" key="1">
    <citation type="submission" date="2024-01" db="EMBL/GenBank/DDBJ databases">
        <title>New evidence supports the origin of RcGTA from prophage.</title>
        <authorList>
            <person name="Xu Y."/>
            <person name="Liu B."/>
            <person name="Chen F."/>
        </authorList>
    </citation>
    <scope>NUCLEOTIDE SEQUENCE [LARGE SCALE GENOMIC DNA]</scope>
    <source>
        <strain evidence="7 8">CBW1107-2</strain>
    </source>
</reference>
<dbReference type="Pfam" id="PF00015">
    <property type="entry name" value="MCPsignal"/>
    <property type="match status" value="1"/>
</dbReference>
<dbReference type="SUPFAM" id="SSF58104">
    <property type="entry name" value="Methyl-accepting chemotaxis protein (MCP) signaling domain"/>
    <property type="match status" value="1"/>
</dbReference>
<proteinExistence type="inferred from homology"/>
<evidence type="ECO:0000313" key="7">
    <source>
        <dbReference type="EMBL" id="MEX4008296.1"/>
    </source>
</evidence>
<evidence type="ECO:0000256" key="1">
    <source>
        <dbReference type="ARBA" id="ARBA00022500"/>
    </source>
</evidence>
<dbReference type="SMART" id="SM00283">
    <property type="entry name" value="MA"/>
    <property type="match status" value="1"/>
</dbReference>
<keyword evidence="8" id="KW-1185">Reference proteome</keyword>
<comment type="caution">
    <text evidence="7">The sequence shown here is derived from an EMBL/GenBank/DDBJ whole genome shotgun (WGS) entry which is preliminary data.</text>
</comment>
<dbReference type="PANTHER" id="PTHR43531:SF11">
    <property type="entry name" value="METHYL-ACCEPTING CHEMOTAXIS PROTEIN 3"/>
    <property type="match status" value="1"/>
</dbReference>
<dbReference type="CDD" id="cd01068">
    <property type="entry name" value="globin_sensor"/>
    <property type="match status" value="1"/>
</dbReference>
<dbReference type="InterPro" id="IPR003660">
    <property type="entry name" value="HAMP_dom"/>
</dbReference>
<evidence type="ECO:0000313" key="8">
    <source>
        <dbReference type="Proteomes" id="UP001559025"/>
    </source>
</evidence>
<name>A0ABV3WUE6_9HYPH</name>
<dbReference type="PROSITE" id="PS50885">
    <property type="entry name" value="HAMP"/>
    <property type="match status" value="1"/>
</dbReference>
<evidence type="ECO:0000259" key="6">
    <source>
        <dbReference type="PROSITE" id="PS50885"/>
    </source>
</evidence>
<evidence type="ECO:0000259" key="5">
    <source>
        <dbReference type="PROSITE" id="PS50111"/>
    </source>
</evidence>
<dbReference type="Gene3D" id="1.10.287.950">
    <property type="entry name" value="Methyl-accepting chemotaxis protein"/>
    <property type="match status" value="2"/>
</dbReference>
<dbReference type="InterPro" id="IPR051310">
    <property type="entry name" value="MCP_chemotaxis"/>
</dbReference>
<dbReference type="SMART" id="SM00304">
    <property type="entry name" value="HAMP"/>
    <property type="match status" value="1"/>
</dbReference>
<dbReference type="PANTHER" id="PTHR43531">
    <property type="entry name" value="PROTEIN ICFG"/>
    <property type="match status" value="1"/>
</dbReference>
<comment type="similarity">
    <text evidence="2">Belongs to the methyl-accepting chemotaxis (MCP) protein family.</text>
</comment>
<dbReference type="PROSITE" id="PS50111">
    <property type="entry name" value="CHEMOTAXIS_TRANSDUC_2"/>
    <property type="match status" value="1"/>
</dbReference>
<dbReference type="SUPFAM" id="SSF46458">
    <property type="entry name" value="Globin-like"/>
    <property type="match status" value="1"/>
</dbReference>
<dbReference type="CDD" id="cd06225">
    <property type="entry name" value="HAMP"/>
    <property type="match status" value="1"/>
</dbReference>
<evidence type="ECO:0000256" key="3">
    <source>
        <dbReference type="PROSITE-ProRule" id="PRU00284"/>
    </source>
</evidence>
<sequence>MAASNATRVTLEERLDFIGLDSSTRQNLRNLKPLLSREIGPALNVFYDKVRTNPQTSGFFSSATHLESAKGRQATHWTGIAEASYGDSYEQAVRRIGETHARLGLEPTWYIGGYALVAEHLVKAVVKENWPRLMSRSGPEAMSQALVALLKAIMLDMDLAITTYLESLDEKRRQAENARLESEQRQSEAVKAITRALGGIAAGDLTTRLEDRLAPEFAQLKADFNHTAAALARTLSSVAQSADSIGSSSEEVGRAADDLSRRTEHQAMRLEQTAAALNQITGSVKRAADGASQAAAKVVSTREEARHSGEIAFQTNLLALNAGVEAARAGDAGRGFAVVAQEVRALAQRSADAAKEIKTLIATSSAQVEQGVKLMAETGDVSERIIASVVEIDELVAGIASSSREQSLGLSDINTAVSEMDQGTQQNAAMVEQTTAAVHSLRNEAATLAEGVSAFVLDSAPRAKAKAAASQTGRPARGQPVYATAGATALAVRTETSEWEEF</sequence>